<dbReference type="SMART" id="SM00532">
    <property type="entry name" value="LIGANc"/>
    <property type="match status" value="1"/>
</dbReference>
<keyword evidence="4" id="KW-0235">DNA replication</keyword>
<organism evidence="13 14">
    <name type="scientific">Trichonephila clavata</name>
    <name type="common">Joro spider</name>
    <name type="synonym">Nephila clavata</name>
    <dbReference type="NCBI Taxonomy" id="2740835"/>
    <lineage>
        <taxon>Eukaryota</taxon>
        <taxon>Metazoa</taxon>
        <taxon>Ecdysozoa</taxon>
        <taxon>Arthropoda</taxon>
        <taxon>Chelicerata</taxon>
        <taxon>Arachnida</taxon>
        <taxon>Araneae</taxon>
        <taxon>Araneomorphae</taxon>
        <taxon>Entelegynae</taxon>
        <taxon>Araneoidea</taxon>
        <taxon>Nephilidae</taxon>
        <taxon>Trichonephila</taxon>
    </lineage>
</organism>
<evidence type="ECO:0000256" key="9">
    <source>
        <dbReference type="ARBA" id="ARBA00023027"/>
    </source>
</evidence>
<name>A0A8X6M208_TRICU</name>
<dbReference type="InterPro" id="IPR013839">
    <property type="entry name" value="DNAligase_adenylation"/>
</dbReference>
<dbReference type="InterPro" id="IPR018239">
    <property type="entry name" value="DNA_ligase_AS"/>
</dbReference>
<dbReference type="CDD" id="cd00114">
    <property type="entry name" value="LIGANc"/>
    <property type="match status" value="1"/>
</dbReference>
<dbReference type="NCBIfam" id="TIGR00575">
    <property type="entry name" value="dnlj"/>
    <property type="match status" value="1"/>
</dbReference>
<comment type="caution">
    <text evidence="13">The sequence shown here is derived from an EMBL/GenBank/DDBJ whole genome shotgun (WGS) entry which is preliminary data.</text>
</comment>
<dbReference type="Gene3D" id="1.10.150.20">
    <property type="entry name" value="5' to 3' exonuclease, C-terminal subdomain"/>
    <property type="match status" value="2"/>
</dbReference>
<dbReference type="Pfam" id="PF12826">
    <property type="entry name" value="HHH_2"/>
    <property type="match status" value="1"/>
</dbReference>
<evidence type="ECO:0000256" key="11">
    <source>
        <dbReference type="ARBA" id="ARBA00034005"/>
    </source>
</evidence>
<dbReference type="SMART" id="SM00292">
    <property type="entry name" value="BRCT"/>
    <property type="match status" value="1"/>
</dbReference>
<evidence type="ECO:0000256" key="3">
    <source>
        <dbReference type="ARBA" id="ARBA00022598"/>
    </source>
</evidence>
<dbReference type="PANTHER" id="PTHR23389">
    <property type="entry name" value="CHROMOSOME TRANSMISSION FIDELITY FACTOR 18"/>
    <property type="match status" value="1"/>
</dbReference>
<dbReference type="InterPro" id="IPR001357">
    <property type="entry name" value="BRCT_dom"/>
</dbReference>
<keyword evidence="6" id="KW-0227">DNA damage</keyword>
<dbReference type="PROSITE" id="PS01055">
    <property type="entry name" value="DNA_LIGASE_N1"/>
    <property type="match status" value="1"/>
</dbReference>
<dbReference type="GO" id="GO:0006260">
    <property type="term" value="P:DNA replication"/>
    <property type="evidence" value="ECO:0007669"/>
    <property type="project" value="UniProtKB-KW"/>
</dbReference>
<dbReference type="InterPro" id="IPR010994">
    <property type="entry name" value="RuvA_2-like"/>
</dbReference>
<dbReference type="SUPFAM" id="SSF52113">
    <property type="entry name" value="BRCT domain"/>
    <property type="match status" value="1"/>
</dbReference>
<comment type="cofactor">
    <cofactor evidence="1">
        <name>Mg(2+)</name>
        <dbReference type="ChEBI" id="CHEBI:18420"/>
    </cofactor>
</comment>
<gene>
    <name evidence="13" type="primary">ligA</name>
    <name evidence="13" type="ORF">TNCT_638781</name>
</gene>
<keyword evidence="3 13" id="KW-0436">Ligase</keyword>
<dbReference type="GO" id="GO:0046872">
    <property type="term" value="F:metal ion binding"/>
    <property type="evidence" value="ECO:0007669"/>
    <property type="project" value="UniProtKB-KW"/>
</dbReference>
<dbReference type="CDD" id="cd17748">
    <property type="entry name" value="BRCT_DNA_ligase_like"/>
    <property type="match status" value="1"/>
</dbReference>
<evidence type="ECO:0000256" key="8">
    <source>
        <dbReference type="ARBA" id="ARBA00022842"/>
    </source>
</evidence>
<dbReference type="EMBL" id="BMAO01028956">
    <property type="protein sequence ID" value="GFR28389.1"/>
    <property type="molecule type" value="Genomic_DNA"/>
</dbReference>
<keyword evidence="14" id="KW-1185">Reference proteome</keyword>
<reference evidence="13" key="1">
    <citation type="submission" date="2020-07" db="EMBL/GenBank/DDBJ databases">
        <title>Multicomponent nature underlies the extraordinary mechanical properties of spider dragline silk.</title>
        <authorList>
            <person name="Kono N."/>
            <person name="Nakamura H."/>
            <person name="Mori M."/>
            <person name="Yoshida Y."/>
            <person name="Ohtoshi R."/>
            <person name="Malay A.D."/>
            <person name="Moran D.A.P."/>
            <person name="Tomita M."/>
            <person name="Numata K."/>
            <person name="Arakawa K."/>
        </authorList>
    </citation>
    <scope>NUCLEOTIDE SEQUENCE</scope>
</reference>
<dbReference type="Gene3D" id="2.40.50.140">
    <property type="entry name" value="Nucleic acid-binding proteins"/>
    <property type="match status" value="1"/>
</dbReference>
<evidence type="ECO:0000256" key="5">
    <source>
        <dbReference type="ARBA" id="ARBA00022723"/>
    </source>
</evidence>
<dbReference type="Pfam" id="PF01653">
    <property type="entry name" value="DNA_ligase_aden"/>
    <property type="match status" value="1"/>
</dbReference>
<accession>A0A8X6M208</accession>
<feature type="domain" description="BRCT" evidence="12">
    <location>
        <begin position="566"/>
        <end position="646"/>
    </location>
</feature>
<dbReference type="SUPFAM" id="SSF47781">
    <property type="entry name" value="RuvA domain 2-like"/>
    <property type="match status" value="1"/>
</dbReference>
<dbReference type="PROSITE" id="PS50172">
    <property type="entry name" value="BRCT"/>
    <property type="match status" value="1"/>
</dbReference>
<dbReference type="OrthoDB" id="19145at2759"/>
<keyword evidence="7" id="KW-0862">Zinc</keyword>
<protein>
    <recommendedName>
        <fullName evidence="2">DNA ligase (NAD(+))</fullName>
        <ecNumber evidence="2">6.5.1.2</ecNumber>
    </recommendedName>
</protein>
<keyword evidence="8" id="KW-0460">Magnesium</keyword>
<dbReference type="InterPro" id="IPR036420">
    <property type="entry name" value="BRCT_dom_sf"/>
</dbReference>
<evidence type="ECO:0000256" key="10">
    <source>
        <dbReference type="ARBA" id="ARBA00023204"/>
    </source>
</evidence>
<dbReference type="SUPFAM" id="SSF50249">
    <property type="entry name" value="Nucleic acid-binding proteins"/>
    <property type="match status" value="1"/>
</dbReference>
<dbReference type="GO" id="GO:0006281">
    <property type="term" value="P:DNA repair"/>
    <property type="evidence" value="ECO:0007669"/>
    <property type="project" value="UniProtKB-KW"/>
</dbReference>
<dbReference type="PIRSF" id="PIRSF001604">
    <property type="entry name" value="LigA"/>
    <property type="match status" value="1"/>
</dbReference>
<keyword evidence="10" id="KW-0234">DNA repair</keyword>
<dbReference type="InterPro" id="IPR004150">
    <property type="entry name" value="NAD_DNA_ligase_OB"/>
</dbReference>
<dbReference type="NCBIfam" id="NF005932">
    <property type="entry name" value="PRK07956.1"/>
    <property type="match status" value="1"/>
</dbReference>
<dbReference type="GO" id="GO:0003911">
    <property type="term" value="F:DNA ligase (NAD+) activity"/>
    <property type="evidence" value="ECO:0007669"/>
    <property type="project" value="UniProtKB-EC"/>
</dbReference>
<evidence type="ECO:0000256" key="4">
    <source>
        <dbReference type="ARBA" id="ARBA00022705"/>
    </source>
</evidence>
<dbReference type="InterPro" id="IPR001679">
    <property type="entry name" value="DNA_ligase"/>
</dbReference>
<evidence type="ECO:0000256" key="2">
    <source>
        <dbReference type="ARBA" id="ARBA00012722"/>
    </source>
</evidence>
<dbReference type="PANTHER" id="PTHR23389:SF9">
    <property type="entry name" value="DNA LIGASE"/>
    <property type="match status" value="1"/>
</dbReference>
<dbReference type="InterPro" id="IPR012340">
    <property type="entry name" value="NA-bd_OB-fold"/>
</dbReference>
<dbReference type="InterPro" id="IPR013840">
    <property type="entry name" value="DNAligase_N"/>
</dbReference>
<evidence type="ECO:0000313" key="13">
    <source>
        <dbReference type="EMBL" id="GFR28389.1"/>
    </source>
</evidence>
<dbReference type="InterPro" id="IPR041663">
    <property type="entry name" value="DisA/LigA_HHH"/>
</dbReference>
<keyword evidence="9" id="KW-0520">NAD</keyword>
<evidence type="ECO:0000313" key="14">
    <source>
        <dbReference type="Proteomes" id="UP000887116"/>
    </source>
</evidence>
<dbReference type="Gene3D" id="3.40.50.10190">
    <property type="entry name" value="BRCT domain"/>
    <property type="match status" value="1"/>
</dbReference>
<evidence type="ECO:0000259" key="12">
    <source>
        <dbReference type="PROSITE" id="PS50172"/>
    </source>
</evidence>
<dbReference type="EC" id="6.5.1.2" evidence="2"/>
<sequence length="646" mass="72834">MTENTLKLQKEIKHHNELYYRKNKPEITDAEYDELVKKVDIQTVGTAPDRRFLEVEHIVPMLSLNKVYSQEDIEEFIAKSRELLNTDELEIMCELKIDGLSFSAIYENGRLVKAATRGDGYYGEDVTKNAATIEGLPKVLPDVKGRLEVRGEVYLRNDDFLKLNKDNQFSNPRNTASGSLRQLDPEVTASRPLRYFAYSLIGGRENTQFEVLNRLKELGFCVNEHQCLANNVDEMLGFYNRIYNDRYSLGYDIDGVVLKVNNLTLQSRLGNTNKAPKWAIAHKFPAAQGKTKIEKILVQVGRTGQLTPIAQLVPINIGGVVVTRANLYNQDEIERKDIREGDLVVVARAGDVIPKIIDVDKSARSRNAPKFVFPDTCPECDSDLDDWERCTGENVCPAQQIGKLKYFVSNDAFDITGFGDKQLEFFYNLGLVKQIPDIFTLEEKLKNFNLSQLDRWGEKSIANLFDSINSRRTITLEKFISSLAIRFVGPSVAKILANHYGSYENWYSAMVQLSSDDEVLYQLMSINGIGEKITDSLEGFFSDEDNVEMVKNLAAQLTILPVVVHTSNSPLSEKIVVFTGTLLTMERKEAQAKVESLGAKISSSVSPKTDFLVVGEKPGSKYHKALELDVKILTEEEFNKLTVGEE</sequence>
<evidence type="ECO:0000256" key="6">
    <source>
        <dbReference type="ARBA" id="ARBA00022763"/>
    </source>
</evidence>
<dbReference type="Gene3D" id="3.30.470.30">
    <property type="entry name" value="DNA ligase/mRNA capping enzyme"/>
    <property type="match status" value="1"/>
</dbReference>
<comment type="catalytic activity">
    <reaction evidence="11">
        <text>NAD(+) + (deoxyribonucleotide)n-3'-hydroxyl + 5'-phospho-(deoxyribonucleotide)m = (deoxyribonucleotide)n+m + AMP + beta-nicotinamide D-nucleotide.</text>
        <dbReference type="EC" id="6.5.1.2"/>
    </reaction>
</comment>
<proteinExistence type="inferred from homology"/>
<dbReference type="Pfam" id="PF03120">
    <property type="entry name" value="OB_DNA_ligase"/>
    <property type="match status" value="1"/>
</dbReference>
<dbReference type="HAMAP" id="MF_01588">
    <property type="entry name" value="DNA_ligase_A"/>
    <property type="match status" value="1"/>
</dbReference>
<keyword evidence="5" id="KW-0479">Metal-binding</keyword>
<dbReference type="Pfam" id="PF00533">
    <property type="entry name" value="BRCT"/>
    <property type="match status" value="1"/>
</dbReference>
<dbReference type="SUPFAM" id="SSF56091">
    <property type="entry name" value="DNA ligase/mRNA capping enzyme, catalytic domain"/>
    <property type="match status" value="1"/>
</dbReference>
<dbReference type="Gene3D" id="1.10.287.610">
    <property type="entry name" value="Helix hairpin bin"/>
    <property type="match status" value="1"/>
</dbReference>
<evidence type="ECO:0000256" key="7">
    <source>
        <dbReference type="ARBA" id="ARBA00022833"/>
    </source>
</evidence>
<evidence type="ECO:0000256" key="1">
    <source>
        <dbReference type="ARBA" id="ARBA00001946"/>
    </source>
</evidence>
<dbReference type="AlphaFoldDB" id="A0A8X6M208"/>
<dbReference type="Proteomes" id="UP000887116">
    <property type="component" value="Unassembled WGS sequence"/>
</dbReference>